<gene>
    <name evidence="3" type="ORF">GPM918_LOCUS22421</name>
    <name evidence="4" type="ORF">SRO942_LOCUS22419</name>
</gene>
<organism evidence="3 5">
    <name type="scientific">Didymodactylos carnosus</name>
    <dbReference type="NCBI Taxonomy" id="1234261"/>
    <lineage>
        <taxon>Eukaryota</taxon>
        <taxon>Metazoa</taxon>
        <taxon>Spiralia</taxon>
        <taxon>Gnathifera</taxon>
        <taxon>Rotifera</taxon>
        <taxon>Eurotatoria</taxon>
        <taxon>Bdelloidea</taxon>
        <taxon>Philodinida</taxon>
        <taxon>Philodinidae</taxon>
        <taxon>Didymodactylos</taxon>
    </lineage>
</organism>
<proteinExistence type="predicted"/>
<evidence type="ECO:0000313" key="5">
    <source>
        <dbReference type="Proteomes" id="UP000663829"/>
    </source>
</evidence>
<dbReference type="InterPro" id="IPR019734">
    <property type="entry name" value="TPR_rpt"/>
</dbReference>
<keyword evidence="2" id="KW-0802">TPR repeat</keyword>
<dbReference type="PANTHER" id="PTHR45641:SF19">
    <property type="entry name" value="NEPHROCYSTIN-3"/>
    <property type="match status" value="1"/>
</dbReference>
<protein>
    <submittedName>
        <fullName evidence="3">Uncharacterized protein</fullName>
    </submittedName>
</protein>
<comment type="caution">
    <text evidence="3">The sequence shown here is derived from an EMBL/GenBank/DDBJ whole genome shotgun (WGS) entry which is preliminary data.</text>
</comment>
<dbReference type="Proteomes" id="UP000663829">
    <property type="component" value="Unassembled WGS sequence"/>
</dbReference>
<dbReference type="InterPro" id="IPR011990">
    <property type="entry name" value="TPR-like_helical_dom_sf"/>
</dbReference>
<dbReference type="AlphaFoldDB" id="A0A814URC5"/>
<dbReference type="PANTHER" id="PTHR45641">
    <property type="entry name" value="TETRATRICOPEPTIDE REPEAT PROTEIN (AFU_ORTHOLOGUE AFUA_6G03870)"/>
    <property type="match status" value="1"/>
</dbReference>
<sequence>MATKYSYDHKTKASNVSNRRLTNLETFSLLWLDANTNSTAENRDTQNQLRRTTNFLKTFRTCDECEEYIREVTDGKIVLIVKGIFVDAASLIRQVSSDQRLRTRTEELLAISVCSPIDHKAMETVELNNLQRNEGQLMSMNNFLSTTFDEQLVRLFADSIVPTDSIQRVLFEIKIDTRLDNRPFADISHLNISGSSKEANLLTAGTVLHNMGDYNRAKKYFNRVLNELKHEDINAAHCHSYLGTALAKLAEYDEALYHLNESVTLYKRFQYSDDICGISRCYYWMGKSVFKCKKEYKTALEYLEKALKIQEFELPADHVRIAGTLREIGNAHCYQLNYDLATSYLDRALKMYEKTLPSNHSYISSCYADCGSIHFFKKNMILL</sequence>
<evidence type="ECO:0000313" key="4">
    <source>
        <dbReference type="EMBL" id="CAF3939581.1"/>
    </source>
</evidence>
<keyword evidence="5" id="KW-1185">Reference proteome</keyword>
<dbReference type="Proteomes" id="UP000681722">
    <property type="component" value="Unassembled WGS sequence"/>
</dbReference>
<name>A0A814URC5_9BILA</name>
<dbReference type="SUPFAM" id="SSF48452">
    <property type="entry name" value="TPR-like"/>
    <property type="match status" value="1"/>
</dbReference>
<evidence type="ECO:0000313" key="3">
    <source>
        <dbReference type="EMBL" id="CAF1175588.1"/>
    </source>
</evidence>
<evidence type="ECO:0000256" key="1">
    <source>
        <dbReference type="ARBA" id="ARBA00022737"/>
    </source>
</evidence>
<dbReference type="EMBL" id="CAJNOQ010007674">
    <property type="protein sequence ID" value="CAF1175588.1"/>
    <property type="molecule type" value="Genomic_DNA"/>
</dbReference>
<dbReference type="Gene3D" id="1.25.40.10">
    <property type="entry name" value="Tetratricopeptide repeat domain"/>
    <property type="match status" value="2"/>
</dbReference>
<dbReference type="OrthoDB" id="5986190at2759"/>
<evidence type="ECO:0000256" key="2">
    <source>
        <dbReference type="ARBA" id="ARBA00022803"/>
    </source>
</evidence>
<keyword evidence="1" id="KW-0677">Repeat</keyword>
<dbReference type="SMART" id="SM00028">
    <property type="entry name" value="TPR"/>
    <property type="match status" value="4"/>
</dbReference>
<reference evidence="3" key="1">
    <citation type="submission" date="2021-02" db="EMBL/GenBank/DDBJ databases">
        <authorList>
            <person name="Nowell W R."/>
        </authorList>
    </citation>
    <scope>NUCLEOTIDE SEQUENCE</scope>
</reference>
<dbReference type="EMBL" id="CAJOBC010007674">
    <property type="protein sequence ID" value="CAF3939581.1"/>
    <property type="molecule type" value="Genomic_DNA"/>
</dbReference>
<accession>A0A814URC5</accession>
<dbReference type="Pfam" id="PF13424">
    <property type="entry name" value="TPR_12"/>
    <property type="match status" value="2"/>
</dbReference>